<keyword evidence="2" id="KW-1185">Reference proteome</keyword>
<evidence type="ECO:0000313" key="2">
    <source>
        <dbReference type="Proteomes" id="UP000790709"/>
    </source>
</evidence>
<sequence>MTIASGAGTSRVPMMLSTSSFGSPLNTSWLHLARPGDSATKRTFTSSFSLTLSLCSWLYSSSPASLPLTSSPPPTIVPSFIPQAIHKRVPSAPRWAPLSHGRATAGSGERVGERRQERICAGRVCAVCVEGAYAAVGIKAARECEGLGDELDDKEREVGEVGSRECDGKT</sequence>
<reference evidence="1" key="1">
    <citation type="journal article" date="2021" name="New Phytol.">
        <title>Evolutionary innovations through gain and loss of genes in the ectomycorrhizal Boletales.</title>
        <authorList>
            <person name="Wu G."/>
            <person name="Miyauchi S."/>
            <person name="Morin E."/>
            <person name="Kuo A."/>
            <person name="Drula E."/>
            <person name="Varga T."/>
            <person name="Kohler A."/>
            <person name="Feng B."/>
            <person name="Cao Y."/>
            <person name="Lipzen A."/>
            <person name="Daum C."/>
            <person name="Hundley H."/>
            <person name="Pangilinan J."/>
            <person name="Johnson J."/>
            <person name="Barry K."/>
            <person name="LaButti K."/>
            <person name="Ng V."/>
            <person name="Ahrendt S."/>
            <person name="Min B."/>
            <person name="Choi I.G."/>
            <person name="Park H."/>
            <person name="Plett J.M."/>
            <person name="Magnuson J."/>
            <person name="Spatafora J.W."/>
            <person name="Nagy L.G."/>
            <person name="Henrissat B."/>
            <person name="Grigoriev I.V."/>
            <person name="Yang Z.L."/>
            <person name="Xu J."/>
            <person name="Martin F.M."/>
        </authorList>
    </citation>
    <scope>NUCLEOTIDE SEQUENCE</scope>
    <source>
        <strain evidence="1">KUC20120723A-06</strain>
    </source>
</reference>
<proteinExistence type="predicted"/>
<accession>A0ACB8B324</accession>
<comment type="caution">
    <text evidence="1">The sequence shown here is derived from an EMBL/GenBank/DDBJ whole genome shotgun (WGS) entry which is preliminary data.</text>
</comment>
<organism evidence="1 2">
    <name type="scientific">Leucogyrophana mollusca</name>
    <dbReference type="NCBI Taxonomy" id="85980"/>
    <lineage>
        <taxon>Eukaryota</taxon>
        <taxon>Fungi</taxon>
        <taxon>Dikarya</taxon>
        <taxon>Basidiomycota</taxon>
        <taxon>Agaricomycotina</taxon>
        <taxon>Agaricomycetes</taxon>
        <taxon>Agaricomycetidae</taxon>
        <taxon>Boletales</taxon>
        <taxon>Boletales incertae sedis</taxon>
        <taxon>Leucogyrophana</taxon>
    </lineage>
</organism>
<gene>
    <name evidence="1" type="ORF">BV22DRAFT_1040229</name>
</gene>
<protein>
    <submittedName>
        <fullName evidence="1">Uncharacterized protein</fullName>
    </submittedName>
</protein>
<name>A0ACB8B324_9AGAM</name>
<dbReference type="Proteomes" id="UP000790709">
    <property type="component" value="Unassembled WGS sequence"/>
</dbReference>
<dbReference type="EMBL" id="MU266604">
    <property type="protein sequence ID" value="KAH7920096.1"/>
    <property type="molecule type" value="Genomic_DNA"/>
</dbReference>
<evidence type="ECO:0000313" key="1">
    <source>
        <dbReference type="EMBL" id="KAH7920096.1"/>
    </source>
</evidence>